<accession>A0ABX9ZET7</accession>
<dbReference type="EMBL" id="RWGW01000005">
    <property type="protein sequence ID" value="RSK35563.1"/>
    <property type="molecule type" value="Genomic_DNA"/>
</dbReference>
<dbReference type="CDD" id="cd01949">
    <property type="entry name" value="GGDEF"/>
    <property type="match status" value="1"/>
</dbReference>
<dbReference type="InterPro" id="IPR050469">
    <property type="entry name" value="Diguanylate_Cyclase"/>
</dbReference>
<dbReference type="Gene3D" id="3.30.450.20">
    <property type="entry name" value="PAS domain"/>
    <property type="match status" value="1"/>
</dbReference>
<dbReference type="PROSITE" id="PS50887">
    <property type="entry name" value="GGDEF"/>
    <property type="match status" value="1"/>
</dbReference>
<keyword evidence="5" id="KW-1185">Reference proteome</keyword>
<dbReference type="Proteomes" id="UP000272481">
    <property type="component" value="Unassembled WGS sequence"/>
</dbReference>
<dbReference type="Pfam" id="PF13188">
    <property type="entry name" value="PAS_8"/>
    <property type="match status" value="1"/>
</dbReference>
<gene>
    <name evidence="4" type="ORF">EJA12_03040</name>
</gene>
<keyword evidence="1" id="KW-0175">Coiled coil</keyword>
<evidence type="ECO:0000256" key="2">
    <source>
        <dbReference type="SAM" id="MobiDB-lite"/>
    </source>
</evidence>
<evidence type="ECO:0000313" key="4">
    <source>
        <dbReference type="EMBL" id="RSK35563.1"/>
    </source>
</evidence>
<dbReference type="PANTHER" id="PTHR45138:SF9">
    <property type="entry name" value="DIGUANYLATE CYCLASE DGCM-RELATED"/>
    <property type="match status" value="1"/>
</dbReference>
<feature type="compositionally biased region" description="Polar residues" evidence="2">
    <location>
        <begin position="1"/>
        <end position="16"/>
    </location>
</feature>
<dbReference type="SUPFAM" id="SSF55073">
    <property type="entry name" value="Nucleotide cyclase"/>
    <property type="match status" value="1"/>
</dbReference>
<name>A0ABX9ZET7_9BACL</name>
<dbReference type="NCBIfam" id="TIGR00254">
    <property type="entry name" value="GGDEF"/>
    <property type="match status" value="1"/>
</dbReference>
<dbReference type="SMART" id="SM00267">
    <property type="entry name" value="GGDEF"/>
    <property type="match status" value="1"/>
</dbReference>
<reference evidence="4 5" key="1">
    <citation type="submission" date="2018-12" db="EMBL/GenBank/DDBJ databases">
        <title>Comparitive functional genomics of dry heat resistant strains isolated from the viking spacecraft.</title>
        <authorList>
            <person name="Seuylemezian A."/>
            <person name="Vaishampayan P."/>
        </authorList>
    </citation>
    <scope>NUCLEOTIDE SEQUENCE [LARGE SCALE GENOMIC DNA]</scope>
    <source>
        <strain evidence="4 5">M6-11</strain>
    </source>
</reference>
<dbReference type="InterPro" id="IPR029787">
    <property type="entry name" value="Nucleotide_cyclase"/>
</dbReference>
<dbReference type="InterPro" id="IPR000014">
    <property type="entry name" value="PAS"/>
</dbReference>
<dbReference type="InterPro" id="IPR000160">
    <property type="entry name" value="GGDEF_dom"/>
</dbReference>
<protein>
    <submittedName>
        <fullName evidence="4">Diguanylate cyclase</fullName>
    </submittedName>
</protein>
<sequence length="341" mass="37695">MMSGESETAEGNQRGTGASGGKAGVTSMDAQLDRAPVGYVILDKEWNVLEVNRTFMEMAGLDDPPKKVRDMLTVSGWVYFQTFFMPAIELHGRVKEMEISLRCRDGRMPALLSAAEASGCYECAILPMPIRGKYEEEMMDAKREAERVRLETEQANSQLMGLVQKIQNKQDELIQLTEQFRELASTDPLTGLANRRAFEKQMDRLAESPYAVIALDIDHFKQVNDTYGHAVGDDVLKRVATAIEDLAEETRSMKGIQLYAARIGGEEFSLTVETASETAAASVAERIRKRIAEAGKPVPVTVSAGVALRKTGEEPALLLKRADEALYRSKREGRNRVTVGS</sequence>
<feature type="domain" description="GGDEF" evidence="3">
    <location>
        <begin position="208"/>
        <end position="341"/>
    </location>
</feature>
<proteinExistence type="predicted"/>
<evidence type="ECO:0000313" key="5">
    <source>
        <dbReference type="Proteomes" id="UP000272481"/>
    </source>
</evidence>
<evidence type="ECO:0000259" key="3">
    <source>
        <dbReference type="PROSITE" id="PS50887"/>
    </source>
</evidence>
<organism evidence="4 5">
    <name type="scientific">Bhargavaea beijingensis</name>
    <dbReference type="NCBI Taxonomy" id="426756"/>
    <lineage>
        <taxon>Bacteria</taxon>
        <taxon>Bacillati</taxon>
        <taxon>Bacillota</taxon>
        <taxon>Bacilli</taxon>
        <taxon>Bacillales</taxon>
        <taxon>Caryophanaceae</taxon>
        <taxon>Bhargavaea</taxon>
    </lineage>
</organism>
<dbReference type="SUPFAM" id="SSF55785">
    <property type="entry name" value="PYP-like sensor domain (PAS domain)"/>
    <property type="match status" value="1"/>
</dbReference>
<evidence type="ECO:0000256" key="1">
    <source>
        <dbReference type="SAM" id="Coils"/>
    </source>
</evidence>
<feature type="coiled-coil region" evidence="1">
    <location>
        <begin position="131"/>
        <end position="186"/>
    </location>
</feature>
<dbReference type="PANTHER" id="PTHR45138">
    <property type="entry name" value="REGULATORY COMPONENTS OF SENSORY TRANSDUCTION SYSTEM"/>
    <property type="match status" value="1"/>
</dbReference>
<dbReference type="Pfam" id="PF00990">
    <property type="entry name" value="GGDEF"/>
    <property type="match status" value="1"/>
</dbReference>
<dbReference type="InterPro" id="IPR035965">
    <property type="entry name" value="PAS-like_dom_sf"/>
</dbReference>
<dbReference type="InterPro" id="IPR043128">
    <property type="entry name" value="Rev_trsase/Diguanyl_cyclase"/>
</dbReference>
<comment type="caution">
    <text evidence="4">The sequence shown here is derived from an EMBL/GenBank/DDBJ whole genome shotgun (WGS) entry which is preliminary data.</text>
</comment>
<feature type="region of interest" description="Disordered" evidence="2">
    <location>
        <begin position="1"/>
        <end position="25"/>
    </location>
</feature>
<dbReference type="Gene3D" id="3.30.70.270">
    <property type="match status" value="1"/>
</dbReference>